<evidence type="ECO:0000256" key="12">
    <source>
        <dbReference type="SAM" id="MobiDB-lite"/>
    </source>
</evidence>
<feature type="binding site" evidence="11">
    <location>
        <position position="215"/>
    </location>
    <ligand>
        <name>FMN</name>
        <dbReference type="ChEBI" id="CHEBI:58210"/>
    </ligand>
</feature>
<evidence type="ECO:0000256" key="6">
    <source>
        <dbReference type="ARBA" id="ARBA00022842"/>
    </source>
</evidence>
<comment type="subunit">
    <text evidence="10 11">Homooctamer. Dimer of tetramers.</text>
</comment>
<feature type="binding site" evidence="11">
    <location>
        <begin position="8"/>
        <end position="9"/>
    </location>
    <ligand>
        <name>substrate</name>
    </ligand>
</feature>
<comment type="similarity">
    <text evidence="11">Belongs to the IPP isomerase type 2 family.</text>
</comment>
<dbReference type="CDD" id="cd02811">
    <property type="entry name" value="IDI-2_FMN"/>
    <property type="match status" value="1"/>
</dbReference>
<keyword evidence="5 11" id="KW-0479">Metal-binding</keyword>
<feature type="binding site" evidence="11">
    <location>
        <position position="123"/>
    </location>
    <ligand>
        <name>FMN</name>
        <dbReference type="ChEBI" id="CHEBI:58210"/>
    </ligand>
</feature>
<comment type="subcellular location">
    <subcellularLocation>
        <location evidence="11">Cytoplasm</location>
    </subcellularLocation>
</comment>
<evidence type="ECO:0000256" key="11">
    <source>
        <dbReference type="HAMAP-Rule" id="MF_00354"/>
    </source>
</evidence>
<proteinExistence type="inferred from homology"/>
<comment type="cofactor">
    <cofactor evidence="11">
        <name>Mg(2+)</name>
        <dbReference type="ChEBI" id="CHEBI:18420"/>
    </cofactor>
</comment>
<dbReference type="InterPro" id="IPR011179">
    <property type="entry name" value="IPdP_isomerase"/>
</dbReference>
<dbReference type="InterPro" id="IPR013785">
    <property type="entry name" value="Aldolase_TIM"/>
</dbReference>
<evidence type="ECO:0000256" key="1">
    <source>
        <dbReference type="ARBA" id="ARBA00001917"/>
    </source>
</evidence>
<comment type="cofactor">
    <cofactor evidence="1 11">
        <name>FMN</name>
        <dbReference type="ChEBI" id="CHEBI:58210"/>
    </cofactor>
</comment>
<dbReference type="EC" id="5.3.3.2" evidence="11"/>
<sequence>MNHSREQRKNDHLKLALNQTPPPQSDFDRVQFVHHSIPSINTNEVDFKASFSDLNIPDLLYINAMTGGSKWTGEINEKLAQVAKDTGTPMAVGSMHAAVKNSDVSDSYKIVRRINPNGQIWANVSADMDLEQSQKAIHMIEANALQIHVNAPQELIMPEGSRTFKNWLTRIEKMVQAIDIPIIVKEVGFGMSYETIEKLMDIGIRYVDVSGKGGTNFATIENQRRPLRNMDYLQDWGQSTAISLLEARNFNNKVHILASGGIRHPLDAIKALRLGAEAVGMSRNVLIQVQNEGVEGAVEYIDSFKKQMKKIMTLLDAKTIAELRQSSVVLDPYLKNWMSQRQL</sequence>
<feature type="region of interest" description="Disordered" evidence="12">
    <location>
        <begin position="1"/>
        <end position="25"/>
    </location>
</feature>
<evidence type="ECO:0000313" key="15">
    <source>
        <dbReference type="Proteomes" id="UP000751852"/>
    </source>
</evidence>
<dbReference type="RefSeq" id="WP_198617085.1">
    <property type="nucleotide sequence ID" value="NZ_JABANU010000003.1"/>
</dbReference>
<dbReference type="PANTHER" id="PTHR43665">
    <property type="entry name" value="ISOPENTENYL-DIPHOSPHATE DELTA-ISOMERASE"/>
    <property type="match status" value="1"/>
</dbReference>
<comment type="catalytic activity">
    <reaction evidence="11">
        <text>isopentenyl diphosphate = dimethylallyl diphosphate</text>
        <dbReference type="Rhea" id="RHEA:23284"/>
        <dbReference type="ChEBI" id="CHEBI:57623"/>
        <dbReference type="ChEBI" id="CHEBI:128769"/>
        <dbReference type="EC" id="5.3.3.2"/>
    </reaction>
</comment>
<dbReference type="EMBL" id="JABANU010000003">
    <property type="protein sequence ID" value="MBI5974292.1"/>
    <property type="molecule type" value="Genomic_DNA"/>
</dbReference>
<feature type="binding site" evidence="11">
    <location>
        <begin position="64"/>
        <end position="66"/>
    </location>
    <ligand>
        <name>FMN</name>
        <dbReference type="ChEBI" id="CHEBI:58210"/>
    </ligand>
</feature>
<dbReference type="NCBIfam" id="TIGR02151">
    <property type="entry name" value="IPP_isom_2"/>
    <property type="match status" value="1"/>
</dbReference>
<evidence type="ECO:0000256" key="5">
    <source>
        <dbReference type="ARBA" id="ARBA00022723"/>
    </source>
</evidence>
<evidence type="ECO:0000259" key="13">
    <source>
        <dbReference type="Pfam" id="PF01070"/>
    </source>
</evidence>
<keyword evidence="4 11" id="KW-0288">FMN</keyword>
<comment type="cofactor">
    <cofactor evidence="11">
        <name>NADPH</name>
        <dbReference type="ChEBI" id="CHEBI:57783"/>
    </cofactor>
</comment>
<dbReference type="Proteomes" id="UP000751852">
    <property type="component" value="Unassembled WGS sequence"/>
</dbReference>
<feature type="binding site" evidence="11">
    <location>
        <begin position="94"/>
        <end position="96"/>
    </location>
    <ligand>
        <name>substrate</name>
    </ligand>
</feature>
<feature type="compositionally biased region" description="Basic and acidic residues" evidence="12">
    <location>
        <begin position="1"/>
        <end position="14"/>
    </location>
</feature>
<name>A0ABS0T6I5_9STAP</name>
<comment type="caution">
    <text evidence="14">The sequence shown here is derived from an EMBL/GenBank/DDBJ whole genome shotgun (WGS) entry which is preliminary data.</text>
</comment>
<keyword evidence="15" id="KW-1185">Reference proteome</keyword>
<comment type="function">
    <text evidence="11">Involved in the biosynthesis of isoprenoids. Catalyzes the 1,3-allylic rearrangement of the homoallylic substrate isopentenyl (IPP) to its allylic isomer, dimethylallyl diphosphate (DMAPP).</text>
</comment>
<gene>
    <name evidence="11" type="primary">fni</name>
    <name evidence="14" type="ORF">HHH54_01610</name>
</gene>
<accession>A0ABS0T6I5</accession>
<keyword evidence="6 11" id="KW-0460">Magnesium</keyword>
<protein>
    <recommendedName>
        <fullName evidence="11">Isopentenyl-diphosphate delta-isomerase</fullName>
        <shortName evidence="11">IPP isomerase</shortName>
        <ecNumber evidence="11">5.3.3.2</ecNumber>
    </recommendedName>
    <alternativeName>
        <fullName evidence="11">Isopentenyl diphosphate:dimethylallyl diphosphate isomerase</fullName>
    </alternativeName>
    <alternativeName>
        <fullName evidence="11">Isopentenyl pyrophosphate isomerase</fullName>
    </alternativeName>
    <alternativeName>
        <fullName evidence="11">Type 2 isopentenyl diphosphate isomerase</fullName>
        <shortName evidence="11">IDI-2</shortName>
    </alternativeName>
</protein>
<evidence type="ECO:0000256" key="3">
    <source>
        <dbReference type="ARBA" id="ARBA00022630"/>
    </source>
</evidence>
<feature type="binding site" evidence="11">
    <location>
        <position position="154"/>
    </location>
    <ligand>
        <name>Mg(2+)</name>
        <dbReference type="ChEBI" id="CHEBI:18420"/>
    </ligand>
</feature>
<evidence type="ECO:0000256" key="2">
    <source>
        <dbReference type="ARBA" id="ARBA00022490"/>
    </source>
</evidence>
<feature type="domain" description="FMN-dependent dehydrogenase" evidence="13">
    <location>
        <begin position="166"/>
        <end position="328"/>
    </location>
</feature>
<keyword evidence="7 11" id="KW-0521">NADP</keyword>
<feature type="binding site" evidence="11">
    <location>
        <begin position="261"/>
        <end position="263"/>
    </location>
    <ligand>
        <name>FMN</name>
        <dbReference type="ChEBI" id="CHEBI:58210"/>
    </ligand>
</feature>
<dbReference type="GO" id="GO:0004452">
    <property type="term" value="F:isopentenyl-diphosphate delta-isomerase activity"/>
    <property type="evidence" value="ECO:0007669"/>
    <property type="project" value="UniProtKB-EC"/>
</dbReference>
<keyword evidence="9 11" id="KW-0413">Isomerase</keyword>
<keyword evidence="3 11" id="KW-0285">Flavoprotein</keyword>
<dbReference type="Pfam" id="PF01070">
    <property type="entry name" value="FMN_dh"/>
    <property type="match status" value="1"/>
</dbReference>
<feature type="binding site" evidence="11">
    <location>
        <position position="185"/>
    </location>
    <ligand>
        <name>FMN</name>
        <dbReference type="ChEBI" id="CHEBI:58210"/>
    </ligand>
</feature>
<feature type="binding site" evidence="11">
    <location>
        <begin position="282"/>
        <end position="283"/>
    </location>
    <ligand>
        <name>FMN</name>
        <dbReference type="ChEBI" id="CHEBI:58210"/>
    </ligand>
</feature>
<dbReference type="InterPro" id="IPR000262">
    <property type="entry name" value="FMN-dep_DH"/>
</dbReference>
<dbReference type="Gene3D" id="3.20.20.70">
    <property type="entry name" value="Aldolase class I"/>
    <property type="match status" value="1"/>
</dbReference>
<evidence type="ECO:0000256" key="9">
    <source>
        <dbReference type="ARBA" id="ARBA00023235"/>
    </source>
</evidence>
<feature type="binding site" evidence="11">
    <location>
        <position position="153"/>
    </location>
    <ligand>
        <name>substrate</name>
    </ligand>
</feature>
<dbReference type="HAMAP" id="MF_00354">
    <property type="entry name" value="Idi_2"/>
    <property type="match status" value="1"/>
</dbReference>
<evidence type="ECO:0000256" key="10">
    <source>
        <dbReference type="ARBA" id="ARBA00025810"/>
    </source>
</evidence>
<comment type="caution">
    <text evidence="11">Lacks conserved residue(s) required for the propagation of feature annotation.</text>
</comment>
<organism evidence="14 15">
    <name type="scientific">Staphylococcus canis</name>
    <dbReference type="NCBI Taxonomy" id="2724942"/>
    <lineage>
        <taxon>Bacteria</taxon>
        <taxon>Bacillati</taxon>
        <taxon>Bacillota</taxon>
        <taxon>Bacilli</taxon>
        <taxon>Bacillales</taxon>
        <taxon>Staphylococcaceae</taxon>
        <taxon>Staphylococcus</taxon>
    </lineage>
</organism>
<dbReference type="SUPFAM" id="SSF51395">
    <property type="entry name" value="FMN-linked oxidoreductases"/>
    <property type="match status" value="1"/>
</dbReference>
<evidence type="ECO:0000256" key="8">
    <source>
        <dbReference type="ARBA" id="ARBA00023229"/>
    </source>
</evidence>
<dbReference type="PANTHER" id="PTHR43665:SF1">
    <property type="entry name" value="ISOPENTENYL-DIPHOSPHATE DELTA-ISOMERASE"/>
    <property type="match status" value="1"/>
</dbReference>
<keyword evidence="8 11" id="KW-0414">Isoprene biosynthesis</keyword>
<reference evidence="14 15" key="1">
    <citation type="submission" date="2020-04" db="EMBL/GenBank/DDBJ databases">
        <title>Staphylococcus species from domestic dog.</title>
        <authorList>
            <person name="Paterson G.K."/>
        </authorList>
    </citation>
    <scope>NUCLEOTIDE SEQUENCE [LARGE SCALE GENOMIC DNA]</scope>
    <source>
        <strain evidence="14 15">H16/1A</strain>
    </source>
</reference>
<feature type="binding site" evidence="11">
    <location>
        <position position="210"/>
    </location>
    <ligand>
        <name>FMN</name>
        <dbReference type="ChEBI" id="CHEBI:58210"/>
    </ligand>
</feature>
<evidence type="ECO:0000256" key="4">
    <source>
        <dbReference type="ARBA" id="ARBA00022643"/>
    </source>
</evidence>
<feature type="binding site" evidence="11">
    <location>
        <position position="94"/>
    </location>
    <ligand>
        <name>FMN</name>
        <dbReference type="ChEBI" id="CHEBI:58210"/>
    </ligand>
</feature>
<evidence type="ECO:0000313" key="14">
    <source>
        <dbReference type="EMBL" id="MBI5974292.1"/>
    </source>
</evidence>
<evidence type="ECO:0000256" key="7">
    <source>
        <dbReference type="ARBA" id="ARBA00022857"/>
    </source>
</evidence>
<keyword evidence="2 11" id="KW-0963">Cytoplasm</keyword>
<dbReference type="PIRSF" id="PIRSF003314">
    <property type="entry name" value="IPP_isomerase"/>
    <property type="match status" value="1"/>
</dbReference>